<accession>A0A0F8YYX4</accession>
<dbReference type="EMBL" id="LAZR01050749">
    <property type="protein sequence ID" value="KKK86652.1"/>
    <property type="molecule type" value="Genomic_DNA"/>
</dbReference>
<organism evidence="1">
    <name type="scientific">marine sediment metagenome</name>
    <dbReference type="NCBI Taxonomy" id="412755"/>
    <lineage>
        <taxon>unclassified sequences</taxon>
        <taxon>metagenomes</taxon>
        <taxon>ecological metagenomes</taxon>
    </lineage>
</organism>
<dbReference type="AlphaFoldDB" id="A0A0F8YYX4"/>
<name>A0A0F8YYX4_9ZZZZ</name>
<comment type="caution">
    <text evidence="1">The sequence shown here is derived from an EMBL/GenBank/DDBJ whole genome shotgun (WGS) entry which is preliminary data.</text>
</comment>
<gene>
    <name evidence="1" type="ORF">LCGC14_2761100</name>
</gene>
<sequence length="419" mass="44876">AEKFKVLSKEPSQAEGADGWVYDMIHADIFQPVAPNEQFYTDMPVWSERWNGLVPLGEITQNELRPFVTVKAMPMVGRTEDVVDAEVTLKFVHENATALIRHMEDVSPEAITALIDAEKAASNEARARSTTLSVDDALSQAINQIAEEHPDDYTTLLSTPEGLGQLWEATLKRLFSSSPPDTNFFENPRQELLALEQAFIPDIPIFKDLIMNATDMVLDPEFLFLTAVLPPAGLAQKSGMFMGIALGMAAGEEAAELVGAPPILGAIPGAILGGGAGLRAAGSRGFTRSTMSDSLRGAKIKPIPGEPATDILISRGEILDAKALRQAMGESRLPQGTTIREIPVSPAEVKQGRHIAQALDSSGAEVGRLQWREIPAQGSEPAGVHISDVVVQVEGKGVGTGLMADIVDESTLRGVSRIT</sequence>
<feature type="non-terminal residue" evidence="1">
    <location>
        <position position="419"/>
    </location>
</feature>
<proteinExistence type="predicted"/>
<reference evidence="1" key="1">
    <citation type="journal article" date="2015" name="Nature">
        <title>Complex archaea that bridge the gap between prokaryotes and eukaryotes.</title>
        <authorList>
            <person name="Spang A."/>
            <person name="Saw J.H."/>
            <person name="Jorgensen S.L."/>
            <person name="Zaremba-Niedzwiedzka K."/>
            <person name="Martijn J."/>
            <person name="Lind A.E."/>
            <person name="van Eijk R."/>
            <person name="Schleper C."/>
            <person name="Guy L."/>
            <person name="Ettema T.J."/>
        </authorList>
    </citation>
    <scope>NUCLEOTIDE SEQUENCE</scope>
</reference>
<protein>
    <submittedName>
        <fullName evidence="1">Uncharacterized protein</fullName>
    </submittedName>
</protein>
<evidence type="ECO:0000313" key="1">
    <source>
        <dbReference type="EMBL" id="KKK86652.1"/>
    </source>
</evidence>
<feature type="non-terminal residue" evidence="1">
    <location>
        <position position="1"/>
    </location>
</feature>